<dbReference type="Proteomes" id="UP000571128">
    <property type="component" value="Unassembled WGS sequence"/>
</dbReference>
<keyword evidence="1" id="KW-1133">Transmembrane helix</keyword>
<protein>
    <submittedName>
        <fullName evidence="2">Uncharacterized protein</fullName>
    </submittedName>
</protein>
<keyword evidence="1" id="KW-0812">Transmembrane</keyword>
<dbReference type="EMBL" id="JAARPY010000018">
    <property type="protein sequence ID" value="MBC1399809.1"/>
    <property type="molecule type" value="Genomic_DNA"/>
</dbReference>
<feature type="transmembrane region" description="Helical" evidence="1">
    <location>
        <begin position="7"/>
        <end position="24"/>
    </location>
</feature>
<gene>
    <name evidence="2" type="ORF">HB844_13170</name>
</gene>
<sequence length="189" mass="22095">MRSMNILLLVISIIFVIFLDYINLPTHLGLHIANINWTLINITVIILLYIITYNILDRKSAEKENNKGKISKLLIKECYELCLEMDKSLSEEIVNKFIVPKVDFNIPSTDDPLSQRLENLPFANENIILELIKDGQLTEEHIAGYFNVKKAYQRYISIRITLYDSPNNYMVYKNKLYDLFNEELSKLDS</sequence>
<evidence type="ECO:0000313" key="2">
    <source>
        <dbReference type="EMBL" id="MBC1399809.1"/>
    </source>
</evidence>
<organism evidence="2 3">
    <name type="scientific">Listeria fleischmannii</name>
    <dbReference type="NCBI Taxonomy" id="1069827"/>
    <lineage>
        <taxon>Bacteria</taxon>
        <taxon>Bacillati</taxon>
        <taxon>Bacillota</taxon>
        <taxon>Bacilli</taxon>
        <taxon>Bacillales</taxon>
        <taxon>Listeriaceae</taxon>
        <taxon>Listeria</taxon>
    </lineage>
</organism>
<feature type="transmembrane region" description="Helical" evidence="1">
    <location>
        <begin position="36"/>
        <end position="56"/>
    </location>
</feature>
<proteinExistence type="predicted"/>
<dbReference type="RefSeq" id="WP_007547697.1">
    <property type="nucleotide sequence ID" value="NZ_JAARPY010000018.1"/>
</dbReference>
<dbReference type="AlphaFoldDB" id="A0A841YHP3"/>
<accession>A0A841YHP3</accession>
<comment type="caution">
    <text evidence="2">The sequence shown here is derived from an EMBL/GenBank/DDBJ whole genome shotgun (WGS) entry which is preliminary data.</text>
</comment>
<evidence type="ECO:0000256" key="1">
    <source>
        <dbReference type="SAM" id="Phobius"/>
    </source>
</evidence>
<keyword evidence="1" id="KW-0472">Membrane</keyword>
<name>A0A841YHP3_9LIST</name>
<evidence type="ECO:0000313" key="3">
    <source>
        <dbReference type="Proteomes" id="UP000571128"/>
    </source>
</evidence>
<reference evidence="2 3" key="1">
    <citation type="submission" date="2020-03" db="EMBL/GenBank/DDBJ databases">
        <title>Soil Listeria distribution.</title>
        <authorList>
            <person name="Liao J."/>
            <person name="Wiedmann M."/>
        </authorList>
    </citation>
    <scope>NUCLEOTIDE SEQUENCE [LARGE SCALE GENOMIC DNA]</scope>
    <source>
        <strain evidence="2 3">FSL L7-1645</strain>
    </source>
</reference>